<keyword evidence="7" id="KW-0732">Signal</keyword>
<keyword evidence="4" id="KW-0378">Hydrolase</keyword>
<dbReference type="InterPro" id="IPR011990">
    <property type="entry name" value="TPR-like_helical_dom_sf"/>
</dbReference>
<evidence type="ECO:0000256" key="2">
    <source>
        <dbReference type="ARBA" id="ARBA00022670"/>
    </source>
</evidence>
<evidence type="ECO:0000256" key="6">
    <source>
        <dbReference type="ARBA" id="ARBA00023049"/>
    </source>
</evidence>
<dbReference type="PANTHER" id="PTHR22726">
    <property type="entry name" value="METALLOENDOPEPTIDASE OMA1"/>
    <property type="match status" value="1"/>
</dbReference>
<keyword evidence="10" id="KW-1185">Reference proteome</keyword>
<accession>A0A191ZGD3</accession>
<proteinExistence type="predicted"/>
<dbReference type="GO" id="GO:0004222">
    <property type="term" value="F:metalloendopeptidase activity"/>
    <property type="evidence" value="ECO:0007669"/>
    <property type="project" value="InterPro"/>
</dbReference>
<dbReference type="Pfam" id="PF01435">
    <property type="entry name" value="Peptidase_M48"/>
    <property type="match status" value="1"/>
</dbReference>
<dbReference type="STRING" id="1860122.A9404_05545"/>
<evidence type="ECO:0000256" key="7">
    <source>
        <dbReference type="SAM" id="SignalP"/>
    </source>
</evidence>
<dbReference type="InterPro" id="IPR051156">
    <property type="entry name" value="Mito/Outer_Membr_Metalloprot"/>
</dbReference>
<evidence type="ECO:0000256" key="3">
    <source>
        <dbReference type="ARBA" id="ARBA00022723"/>
    </source>
</evidence>
<dbReference type="OrthoDB" id="9810445at2"/>
<keyword evidence="6" id="KW-0482">Metalloprotease</keyword>
<evidence type="ECO:0000256" key="1">
    <source>
        <dbReference type="ARBA" id="ARBA00001947"/>
    </source>
</evidence>
<evidence type="ECO:0000256" key="4">
    <source>
        <dbReference type="ARBA" id="ARBA00022801"/>
    </source>
</evidence>
<keyword evidence="3" id="KW-0479">Metal-binding</keyword>
<evidence type="ECO:0000259" key="8">
    <source>
        <dbReference type="Pfam" id="PF01435"/>
    </source>
</evidence>
<keyword evidence="5" id="KW-0862">Zinc</keyword>
<dbReference type="RefSeq" id="WP_066099277.1">
    <property type="nucleotide sequence ID" value="NZ_CP016027.1"/>
</dbReference>
<dbReference type="Gene3D" id="1.25.40.10">
    <property type="entry name" value="Tetratricopeptide repeat domain"/>
    <property type="match status" value="1"/>
</dbReference>
<dbReference type="EMBL" id="CP016027">
    <property type="protein sequence ID" value="ANJ66915.1"/>
    <property type="molecule type" value="Genomic_DNA"/>
</dbReference>
<reference evidence="9 10" key="1">
    <citation type="submission" date="2016-06" db="EMBL/GenBank/DDBJ databases">
        <title>Insight into the functional genes involving in sulfur oxidation in Pearl River water.</title>
        <authorList>
            <person name="Luo J."/>
            <person name="Tan X."/>
            <person name="Lin W."/>
        </authorList>
    </citation>
    <scope>NUCLEOTIDE SEQUENCE [LARGE SCALE GENOMIC DNA]</scope>
    <source>
        <strain evidence="9 10">LS2</strain>
    </source>
</reference>
<dbReference type="Pfam" id="PF14559">
    <property type="entry name" value="TPR_19"/>
    <property type="match status" value="1"/>
</dbReference>
<dbReference type="Proteomes" id="UP000078596">
    <property type="component" value="Chromosome"/>
</dbReference>
<dbReference type="GO" id="GO:0051603">
    <property type="term" value="P:proteolysis involved in protein catabolic process"/>
    <property type="evidence" value="ECO:0007669"/>
    <property type="project" value="TreeGrafter"/>
</dbReference>
<keyword evidence="2" id="KW-0645">Protease</keyword>
<organism evidence="9 10">
    <name type="scientific">Halothiobacillus diazotrophicus</name>
    <dbReference type="NCBI Taxonomy" id="1860122"/>
    <lineage>
        <taxon>Bacteria</taxon>
        <taxon>Pseudomonadati</taxon>
        <taxon>Pseudomonadota</taxon>
        <taxon>Gammaproteobacteria</taxon>
        <taxon>Chromatiales</taxon>
        <taxon>Halothiobacillaceae</taxon>
        <taxon>Halothiobacillus</taxon>
    </lineage>
</organism>
<dbReference type="GO" id="GO:0046872">
    <property type="term" value="F:metal ion binding"/>
    <property type="evidence" value="ECO:0007669"/>
    <property type="project" value="UniProtKB-KW"/>
</dbReference>
<dbReference type="PANTHER" id="PTHR22726:SF1">
    <property type="entry name" value="METALLOENDOPEPTIDASE OMA1, MITOCHONDRIAL"/>
    <property type="match status" value="1"/>
</dbReference>
<dbReference type="Gene3D" id="3.30.2010.10">
    <property type="entry name" value="Metalloproteases ('zincins'), catalytic domain"/>
    <property type="match status" value="1"/>
</dbReference>
<feature type="chain" id="PRO_5008250362" description="Peptidase M48 domain-containing protein" evidence="7">
    <location>
        <begin position="23"/>
        <end position="476"/>
    </location>
</feature>
<feature type="domain" description="Peptidase M48" evidence="8">
    <location>
        <begin position="80"/>
        <end position="265"/>
    </location>
</feature>
<evidence type="ECO:0000313" key="10">
    <source>
        <dbReference type="Proteomes" id="UP000078596"/>
    </source>
</evidence>
<dbReference type="InterPro" id="IPR001915">
    <property type="entry name" value="Peptidase_M48"/>
</dbReference>
<evidence type="ECO:0000256" key="5">
    <source>
        <dbReference type="ARBA" id="ARBA00022833"/>
    </source>
</evidence>
<comment type="cofactor">
    <cofactor evidence="1">
        <name>Zn(2+)</name>
        <dbReference type="ChEBI" id="CHEBI:29105"/>
    </cofactor>
</comment>
<feature type="signal peptide" evidence="7">
    <location>
        <begin position="1"/>
        <end position="22"/>
    </location>
</feature>
<protein>
    <recommendedName>
        <fullName evidence="8">Peptidase M48 domain-containing protein</fullName>
    </recommendedName>
</protein>
<evidence type="ECO:0000313" key="9">
    <source>
        <dbReference type="EMBL" id="ANJ66915.1"/>
    </source>
</evidence>
<dbReference type="KEGG" id="haz:A9404_05545"/>
<dbReference type="SUPFAM" id="SSF48452">
    <property type="entry name" value="TPR-like"/>
    <property type="match status" value="1"/>
</dbReference>
<dbReference type="AlphaFoldDB" id="A0A191ZGD3"/>
<gene>
    <name evidence="9" type="ORF">A9404_05545</name>
</gene>
<name>A0A191ZGD3_9GAMM</name>
<dbReference type="CDD" id="cd07333">
    <property type="entry name" value="M48C_bepA_like"/>
    <property type="match status" value="1"/>
</dbReference>
<dbReference type="GO" id="GO:0016020">
    <property type="term" value="C:membrane"/>
    <property type="evidence" value="ECO:0007669"/>
    <property type="project" value="TreeGrafter"/>
</dbReference>
<sequence>MNKIAAPLILVWIFCLPGLATADSTRSHSNFSSLNSQLPDLGDPVDQTLSKAEEQKIGAEVFEKLRSQVQFIDDPLLLRYLNDLGDRLMASAPGTRFPPNFMLINSPTINAFTVPGGYIAVYSGLFLFADNESELAGVLAHEIAHATHRHIAQMLSRQSGNSALVIAGFVAALLLGSINPDMGAAAAASSVAGATQNEINFTRMHEREADEFAIQTLQRVHIDPHGLVSFFEKLQRQSGDNGAAQYAFLLTHPLNNERISAAEDRIAAIPREQLGTRDSLSFQLARARLAGLTGATKIHLGTPVGESYRQAVLDQAHGNWTAARSLLDKLYRTHPGNLWFGLPLAQVLFAHGHTKEAQSLMDELLALYPGNAILLRQSVHWLIKTGNPDQAYKTARAMMEQDPGNRRIVLSAAEAAAAAGDHLGSHELLGKYFLMGNQLVAAHQEYELAFSYSAGDSLAQERLDAALKQIESRARP</sequence>